<dbReference type="CDD" id="cd00143">
    <property type="entry name" value="PP2Cc"/>
    <property type="match status" value="1"/>
</dbReference>
<keyword evidence="5" id="KW-0378">Hydrolase</keyword>
<feature type="domain" description="PPM-type phosphatase" evidence="12">
    <location>
        <begin position="95"/>
        <end position="385"/>
    </location>
</feature>
<keyword evidence="7" id="KW-0904">Protein phosphatase</keyword>
<dbReference type="OrthoDB" id="10264738at2759"/>
<dbReference type="OMA" id="CHRVDGN"/>
<dbReference type="PANTHER" id="PTHR13832">
    <property type="entry name" value="PROTEIN PHOSPHATASE 2C"/>
    <property type="match status" value="1"/>
</dbReference>
<reference evidence="13" key="1">
    <citation type="submission" date="2021-02" db="EMBL/GenBank/DDBJ databases">
        <authorList>
            <person name="Dougan E. K."/>
            <person name="Rhodes N."/>
            <person name="Thang M."/>
            <person name="Chan C."/>
        </authorList>
    </citation>
    <scope>NUCLEOTIDE SEQUENCE</scope>
</reference>
<evidence type="ECO:0000256" key="5">
    <source>
        <dbReference type="ARBA" id="ARBA00022801"/>
    </source>
</evidence>
<keyword evidence="14" id="KW-1185">Reference proteome</keyword>
<comment type="catalytic activity">
    <reaction evidence="10">
        <text>O-phospho-L-threonyl-[protein] + H2O = L-threonyl-[protein] + phosphate</text>
        <dbReference type="Rhea" id="RHEA:47004"/>
        <dbReference type="Rhea" id="RHEA-COMP:11060"/>
        <dbReference type="Rhea" id="RHEA-COMP:11605"/>
        <dbReference type="ChEBI" id="CHEBI:15377"/>
        <dbReference type="ChEBI" id="CHEBI:30013"/>
        <dbReference type="ChEBI" id="CHEBI:43474"/>
        <dbReference type="ChEBI" id="CHEBI:61977"/>
        <dbReference type="EC" id="3.1.3.16"/>
    </reaction>
</comment>
<dbReference type="EC" id="3.1.3.16" evidence="3"/>
<dbReference type="InterPro" id="IPR001932">
    <property type="entry name" value="PPM-type_phosphatase-like_dom"/>
</dbReference>
<evidence type="ECO:0000256" key="3">
    <source>
        <dbReference type="ARBA" id="ARBA00013081"/>
    </source>
</evidence>
<evidence type="ECO:0000256" key="6">
    <source>
        <dbReference type="ARBA" id="ARBA00022842"/>
    </source>
</evidence>
<dbReference type="SUPFAM" id="SSF81606">
    <property type="entry name" value="PP2C-like"/>
    <property type="match status" value="1"/>
</dbReference>
<comment type="cofactor">
    <cofactor evidence="1">
        <name>Mn(2+)</name>
        <dbReference type="ChEBI" id="CHEBI:29035"/>
    </cofactor>
</comment>
<dbReference type="EMBL" id="CAJNNV010006593">
    <property type="protein sequence ID" value="CAE8593812.1"/>
    <property type="molecule type" value="Genomic_DNA"/>
</dbReference>
<evidence type="ECO:0000256" key="9">
    <source>
        <dbReference type="ARBA" id="ARBA00047761"/>
    </source>
</evidence>
<proteinExistence type="inferred from homology"/>
<evidence type="ECO:0000256" key="7">
    <source>
        <dbReference type="ARBA" id="ARBA00022912"/>
    </source>
</evidence>
<feature type="region of interest" description="Disordered" evidence="11">
    <location>
        <begin position="432"/>
        <end position="451"/>
    </location>
</feature>
<dbReference type="PANTHER" id="PTHR13832:SF803">
    <property type="entry name" value="PROTEIN PHOSPHATASE 1G"/>
    <property type="match status" value="1"/>
</dbReference>
<comment type="catalytic activity">
    <reaction evidence="9">
        <text>O-phospho-L-seryl-[protein] + H2O = L-seryl-[protein] + phosphate</text>
        <dbReference type="Rhea" id="RHEA:20629"/>
        <dbReference type="Rhea" id="RHEA-COMP:9863"/>
        <dbReference type="Rhea" id="RHEA-COMP:11604"/>
        <dbReference type="ChEBI" id="CHEBI:15377"/>
        <dbReference type="ChEBI" id="CHEBI:29999"/>
        <dbReference type="ChEBI" id="CHEBI:43474"/>
        <dbReference type="ChEBI" id="CHEBI:83421"/>
        <dbReference type="EC" id="3.1.3.16"/>
    </reaction>
</comment>
<keyword evidence="4" id="KW-0479">Metal-binding</keyword>
<evidence type="ECO:0000313" key="13">
    <source>
        <dbReference type="EMBL" id="CAE8593812.1"/>
    </source>
</evidence>
<dbReference type="GO" id="GO:0046872">
    <property type="term" value="F:metal ion binding"/>
    <property type="evidence" value="ECO:0007669"/>
    <property type="project" value="UniProtKB-KW"/>
</dbReference>
<dbReference type="Gene3D" id="3.60.40.10">
    <property type="entry name" value="PPM-type phosphatase domain"/>
    <property type="match status" value="1"/>
</dbReference>
<dbReference type="SMART" id="SM00332">
    <property type="entry name" value="PP2Cc"/>
    <property type="match status" value="1"/>
</dbReference>
<evidence type="ECO:0000313" key="14">
    <source>
        <dbReference type="Proteomes" id="UP000654075"/>
    </source>
</evidence>
<dbReference type="Pfam" id="PF00481">
    <property type="entry name" value="PP2C"/>
    <property type="match status" value="1"/>
</dbReference>
<evidence type="ECO:0000256" key="2">
    <source>
        <dbReference type="ARBA" id="ARBA00006702"/>
    </source>
</evidence>
<dbReference type="SMART" id="SM00331">
    <property type="entry name" value="PP2C_SIG"/>
    <property type="match status" value="1"/>
</dbReference>
<keyword evidence="8" id="KW-0464">Manganese</keyword>
<protein>
    <recommendedName>
        <fullName evidence="3">protein-serine/threonine phosphatase</fullName>
        <ecNumber evidence="3">3.1.3.16</ecNumber>
    </recommendedName>
</protein>
<evidence type="ECO:0000256" key="4">
    <source>
        <dbReference type="ARBA" id="ARBA00022723"/>
    </source>
</evidence>
<gene>
    <name evidence="13" type="ORF">PGLA1383_LOCUS12398</name>
</gene>
<dbReference type="InterPro" id="IPR036457">
    <property type="entry name" value="PPM-type-like_dom_sf"/>
</dbReference>
<name>A0A813E0U2_POLGL</name>
<comment type="caution">
    <text evidence="13">The sequence shown here is derived from an EMBL/GenBank/DDBJ whole genome shotgun (WGS) entry which is preliminary data.</text>
</comment>
<dbReference type="InterPro" id="IPR015655">
    <property type="entry name" value="PP2C"/>
</dbReference>
<comment type="similarity">
    <text evidence="2">Belongs to the PP2C family.</text>
</comment>
<keyword evidence="6" id="KW-0460">Magnesium</keyword>
<dbReference type="PROSITE" id="PS51257">
    <property type="entry name" value="PROKAR_LIPOPROTEIN"/>
    <property type="match status" value="1"/>
</dbReference>
<sequence length="477" mass="50856">MAPRGFMSLGDAWPWGPFVFACLGRALPVLSLLFFFEGKVLGLVPTLLRSVCFYGAATFVATWCTRQVLSSVWVGPTPDLQVHSENGTFRDGSVSWAACGMRGWREAMEDEHVASQLARDVFQDALLFAVLDGHGGSEVSSLASKLLVRELEASGRECMGKSDSQPEIISEALSQTLPRIDAKLMKGSVGLGRIMSGSLHPFAACGSTAVCAAVDFVSREVVVANIGDSRALLIRDGKAVALSEDHKPENPGERSRIRAAGGQVVKMGPCHRVDGNLNLSRALGDFNLKANADLPPEKQKVIAFPDLTRTPFKGGPQELLLVGCDGLFERCSNQDIADIVWPRLKSGMALTRIGTELLHACCARSCRGRPIEEGTDNETVILVQLPAASDGSGDLADANSPTVSSVSGFFAGNRVRVHGLESEEGQRLNGLEGLVEGPSTSPGRLSVRVSDGEPCKSIKPENLVKLTEVSGEKDTIS</sequence>
<evidence type="ECO:0000256" key="10">
    <source>
        <dbReference type="ARBA" id="ARBA00048336"/>
    </source>
</evidence>
<accession>A0A813E0U2</accession>
<organism evidence="13 14">
    <name type="scientific">Polarella glacialis</name>
    <name type="common">Dinoflagellate</name>
    <dbReference type="NCBI Taxonomy" id="89957"/>
    <lineage>
        <taxon>Eukaryota</taxon>
        <taxon>Sar</taxon>
        <taxon>Alveolata</taxon>
        <taxon>Dinophyceae</taxon>
        <taxon>Suessiales</taxon>
        <taxon>Suessiaceae</taxon>
        <taxon>Polarella</taxon>
    </lineage>
</organism>
<evidence type="ECO:0000256" key="8">
    <source>
        <dbReference type="ARBA" id="ARBA00023211"/>
    </source>
</evidence>
<evidence type="ECO:0000256" key="1">
    <source>
        <dbReference type="ARBA" id="ARBA00001936"/>
    </source>
</evidence>
<dbReference type="Proteomes" id="UP000654075">
    <property type="component" value="Unassembled WGS sequence"/>
</dbReference>
<dbReference type="GO" id="GO:0004722">
    <property type="term" value="F:protein serine/threonine phosphatase activity"/>
    <property type="evidence" value="ECO:0007669"/>
    <property type="project" value="UniProtKB-EC"/>
</dbReference>
<dbReference type="AlphaFoldDB" id="A0A813E0U2"/>
<evidence type="ECO:0000259" key="12">
    <source>
        <dbReference type="PROSITE" id="PS51746"/>
    </source>
</evidence>
<evidence type="ECO:0000256" key="11">
    <source>
        <dbReference type="SAM" id="MobiDB-lite"/>
    </source>
</evidence>
<dbReference type="PROSITE" id="PS51746">
    <property type="entry name" value="PPM_2"/>
    <property type="match status" value="1"/>
</dbReference>